<evidence type="ECO:0000256" key="8">
    <source>
        <dbReference type="ARBA" id="ARBA00022722"/>
    </source>
</evidence>
<keyword evidence="11" id="KW-0255">Endonuclease</keyword>
<evidence type="ECO:0000313" key="27">
    <source>
        <dbReference type="Proteomes" id="UP000077266"/>
    </source>
</evidence>
<feature type="domain" description="DNA replication factor Dna2 N-terminal" evidence="23">
    <location>
        <begin position="103"/>
        <end position="309"/>
    </location>
</feature>
<dbReference type="Proteomes" id="UP000077266">
    <property type="component" value="Unassembled WGS sequence"/>
</dbReference>
<keyword evidence="21" id="KW-0511">Multifunctional enzyme</keyword>
<keyword evidence="27" id="KW-1185">Reference proteome</keyword>
<evidence type="ECO:0000256" key="19">
    <source>
        <dbReference type="ARBA" id="ARBA00023204"/>
    </source>
</evidence>
<proteinExistence type="inferred from homology"/>
<organism evidence="26 27">
    <name type="scientific">Exidia glandulosa HHB12029</name>
    <dbReference type="NCBI Taxonomy" id="1314781"/>
    <lineage>
        <taxon>Eukaryota</taxon>
        <taxon>Fungi</taxon>
        <taxon>Dikarya</taxon>
        <taxon>Basidiomycota</taxon>
        <taxon>Agaricomycotina</taxon>
        <taxon>Agaricomycetes</taxon>
        <taxon>Auriculariales</taxon>
        <taxon>Exidiaceae</taxon>
        <taxon>Exidia</taxon>
    </lineage>
</organism>
<dbReference type="CDD" id="cd18808">
    <property type="entry name" value="SF1_C_Upf1"/>
    <property type="match status" value="1"/>
</dbReference>
<protein>
    <recommendedName>
        <fullName evidence="5">DNA replication ATP-dependent helicase/nuclease DNA2</fullName>
        <ecNumber evidence="4">3.6.4.12</ecNumber>
    </recommendedName>
</protein>
<dbReference type="InterPro" id="IPR047187">
    <property type="entry name" value="SF1_C_Upf1"/>
</dbReference>
<dbReference type="PANTHER" id="PTHR43788">
    <property type="entry name" value="DNA2/NAM7 HELICASE FAMILY MEMBER"/>
    <property type="match status" value="1"/>
</dbReference>
<dbReference type="AlphaFoldDB" id="A0A165BB44"/>
<evidence type="ECO:0000256" key="11">
    <source>
        <dbReference type="ARBA" id="ARBA00022759"/>
    </source>
</evidence>
<accession>A0A165BB44</accession>
<evidence type="ECO:0000259" key="24">
    <source>
        <dbReference type="Pfam" id="PF13086"/>
    </source>
</evidence>
<dbReference type="InterPro" id="IPR014808">
    <property type="entry name" value="DNA_replication_fac_Dna2_N"/>
</dbReference>
<keyword evidence="18" id="KW-0238">DNA-binding</keyword>
<evidence type="ECO:0000256" key="14">
    <source>
        <dbReference type="ARBA" id="ARBA00022806"/>
    </source>
</evidence>
<dbReference type="GO" id="GO:0005737">
    <property type="term" value="C:cytoplasm"/>
    <property type="evidence" value="ECO:0007669"/>
    <property type="project" value="TreeGrafter"/>
</dbReference>
<comment type="cofactor">
    <cofactor evidence="1">
        <name>[4Fe-4S] cluster</name>
        <dbReference type="ChEBI" id="CHEBI:49883"/>
    </cofactor>
</comment>
<dbReference type="CDD" id="cd22318">
    <property type="entry name" value="DNA2_N-like"/>
    <property type="match status" value="1"/>
</dbReference>
<keyword evidence="20" id="KW-0539">Nucleus</keyword>
<evidence type="ECO:0000256" key="18">
    <source>
        <dbReference type="ARBA" id="ARBA00023125"/>
    </source>
</evidence>
<evidence type="ECO:0000256" key="15">
    <source>
        <dbReference type="ARBA" id="ARBA00022840"/>
    </source>
</evidence>
<dbReference type="EMBL" id="KV426505">
    <property type="protein sequence ID" value="KZV80237.1"/>
    <property type="molecule type" value="Genomic_DNA"/>
</dbReference>
<dbReference type="FunFam" id="3.40.50.300:FF:000789">
    <property type="entry name" value="DNA replication ATP-dependent helicase/nuclease DNA2"/>
    <property type="match status" value="1"/>
</dbReference>
<dbReference type="Pfam" id="PF08696">
    <property type="entry name" value="Dna2"/>
    <property type="match status" value="1"/>
</dbReference>
<feature type="domain" description="DNA2/NAM7 helicase helicase" evidence="24">
    <location>
        <begin position="666"/>
        <end position="758"/>
    </location>
</feature>
<dbReference type="Gene3D" id="3.90.320.10">
    <property type="match status" value="1"/>
</dbReference>
<keyword evidence="16" id="KW-0408">Iron</keyword>
<evidence type="ECO:0000259" key="25">
    <source>
        <dbReference type="Pfam" id="PF13087"/>
    </source>
</evidence>
<dbReference type="GO" id="GO:0016887">
    <property type="term" value="F:ATP hydrolysis activity"/>
    <property type="evidence" value="ECO:0007669"/>
    <property type="project" value="RHEA"/>
</dbReference>
<dbReference type="GO" id="GO:0051539">
    <property type="term" value="F:4 iron, 4 sulfur cluster binding"/>
    <property type="evidence" value="ECO:0007669"/>
    <property type="project" value="UniProtKB-KW"/>
</dbReference>
<dbReference type="Pfam" id="PF13086">
    <property type="entry name" value="AAA_11"/>
    <property type="match status" value="1"/>
</dbReference>
<dbReference type="InParanoid" id="A0A165BB44"/>
<dbReference type="SUPFAM" id="SSF52540">
    <property type="entry name" value="P-loop containing nucleoside triphosphate hydrolases"/>
    <property type="match status" value="1"/>
</dbReference>
<keyword evidence="13" id="KW-0378">Hydrolase</keyword>
<evidence type="ECO:0000256" key="6">
    <source>
        <dbReference type="ARBA" id="ARBA00022485"/>
    </source>
</evidence>
<evidence type="ECO:0000313" key="26">
    <source>
        <dbReference type="EMBL" id="KZV80237.1"/>
    </source>
</evidence>
<name>A0A165BB44_EXIGL</name>
<dbReference type="Gene3D" id="3.40.50.300">
    <property type="entry name" value="P-loop containing nucleotide triphosphate hydrolases"/>
    <property type="match status" value="2"/>
</dbReference>
<keyword evidence="12" id="KW-0227">DNA damage</keyword>
<keyword evidence="10" id="KW-0547">Nucleotide-binding</keyword>
<evidence type="ECO:0000256" key="3">
    <source>
        <dbReference type="ARBA" id="ARBA00007913"/>
    </source>
</evidence>
<evidence type="ECO:0000256" key="13">
    <source>
        <dbReference type="ARBA" id="ARBA00022801"/>
    </source>
</evidence>
<dbReference type="STRING" id="1314781.A0A165BB44"/>
<keyword evidence="14" id="KW-0347">Helicase</keyword>
<evidence type="ECO:0000256" key="16">
    <source>
        <dbReference type="ARBA" id="ARBA00023004"/>
    </source>
</evidence>
<evidence type="ECO:0000256" key="12">
    <source>
        <dbReference type="ARBA" id="ARBA00022763"/>
    </source>
</evidence>
<evidence type="ECO:0000256" key="7">
    <source>
        <dbReference type="ARBA" id="ARBA00022705"/>
    </source>
</evidence>
<dbReference type="GO" id="GO:0043139">
    <property type="term" value="F:5'-3' DNA helicase activity"/>
    <property type="evidence" value="ECO:0007669"/>
    <property type="project" value="TreeGrafter"/>
</dbReference>
<evidence type="ECO:0000256" key="2">
    <source>
        <dbReference type="ARBA" id="ARBA00004123"/>
    </source>
</evidence>
<keyword evidence="7" id="KW-0235">DNA replication</keyword>
<comment type="similarity">
    <text evidence="3">Belongs to the DNA2/NAM7 helicase family.</text>
</comment>
<evidence type="ECO:0000256" key="21">
    <source>
        <dbReference type="ARBA" id="ARBA00023268"/>
    </source>
</evidence>
<keyword evidence="6" id="KW-0004">4Fe-4S</keyword>
<dbReference type="EC" id="3.6.4.12" evidence="4"/>
<dbReference type="GO" id="GO:0046872">
    <property type="term" value="F:metal ion binding"/>
    <property type="evidence" value="ECO:0007669"/>
    <property type="project" value="UniProtKB-KW"/>
</dbReference>
<evidence type="ECO:0000256" key="22">
    <source>
        <dbReference type="ARBA" id="ARBA00047995"/>
    </source>
</evidence>
<dbReference type="GO" id="GO:0006281">
    <property type="term" value="P:DNA repair"/>
    <property type="evidence" value="ECO:0007669"/>
    <property type="project" value="UniProtKB-KW"/>
</dbReference>
<dbReference type="InterPro" id="IPR041677">
    <property type="entry name" value="DNA2/NAM7_AAA_11"/>
</dbReference>
<evidence type="ECO:0000256" key="17">
    <source>
        <dbReference type="ARBA" id="ARBA00023014"/>
    </source>
</evidence>
<sequence>MADSQHVKAEEDAFMRSLLAGMDAHPKRTPSAKRTMAPVDSFGGGSDMDWDAFDEWEQAQLAQPPKPKTLPTPSYSKEELTRCVVNSVADGGSIKNVTATVADSDEQVLITLCDDWTLTRVRTGDILNVLGTFHDTTPRRITLTAQNNTLVLHPDLLLTATSVSTSHRCARKPVLGLLLPGVGPDAAPAVAWGNMLHEVVQSCFTERDFTQPFIDARIEEAISASLSDITRMGLSKDNARAELQKRSAGLKGFATRFVADEPKSDAQVSELGASSTARDTLAITGVNAVEEDVWSPRYGLKGKVDASVQTAEWTQPFEIKTGRSIGGLEHRAQTMLYALMMAERYGLETPSGLLYYTQSPELIRVPARRNEVRGLMVSRNEMAAFVAARWRNNERRNAQPQDDETDGFLPPPIDDAHLCGKCFNVDSCMLYRRAVEKNAVDEADDVFELWLEKTNHLTDAQCAFFEQWERLISLEEAEMTRFRRELWTMSAREREVRGRAFADLVLAPTSTSASAHDDQSRRTRHTYSFARKPDAGAGAGDSMLSGHISRGDAVTVSVEPDLVAFARGFVVELRPDSITIGAEQPLPLEGRLLANRGGKDSVVFRIDKDELAGGIARIRDNLARLFYVDGEARLRRLVVDLEAPRFEELAEDDATIASQTGTSVVLNAHQEAAAKKVMAARDYALVLGMPGTGKTTTTAEIIRRFVKMGKSVLLTSYTHSAVDTILRTLGEVDFDILRLGNAEKVHPDVRKYTLEAREPARTVEEYERQIILPPVVATTCLSIDHALAPLVRSHRARKEGFDTSLFKRLCEAHPESVADLALQYRMNSDIMSLSNELVYGGRLKCGSEEVAARGLRRRGVWHSPVTTCLLTVPPEYSSKVLFLDTDGLPAFETRAADLVQNDVEVQLIRQMCDALVSRGVDESDIGVISLYRQQLKTLQHALTARPDIEVLTVDRSQGRDKACVLVSMVRSNEEHETGELLKDWRRINVALTRAKRKLVVVGSRSTLQKVDTLRRFFDLCDEHNWIVKLPKDAHLIHEPCPETTNRTKAVKRPAPIADGKENAAPVATKKAKVVGASGESILRTRPLLRDVVNAAM</sequence>
<evidence type="ECO:0000259" key="23">
    <source>
        <dbReference type="Pfam" id="PF08696"/>
    </source>
</evidence>
<comment type="catalytic activity">
    <reaction evidence="22">
        <text>ATP + H2O = ADP + phosphate + H(+)</text>
        <dbReference type="Rhea" id="RHEA:13065"/>
        <dbReference type="ChEBI" id="CHEBI:15377"/>
        <dbReference type="ChEBI" id="CHEBI:15378"/>
        <dbReference type="ChEBI" id="CHEBI:30616"/>
        <dbReference type="ChEBI" id="CHEBI:43474"/>
        <dbReference type="ChEBI" id="CHEBI:456216"/>
        <dbReference type="EC" id="3.6.4.12"/>
    </reaction>
</comment>
<dbReference type="PANTHER" id="PTHR43788:SF8">
    <property type="entry name" value="DNA-BINDING PROTEIN SMUBP-2"/>
    <property type="match status" value="1"/>
</dbReference>
<dbReference type="InterPro" id="IPR050534">
    <property type="entry name" value="Coronavir_polyprotein_1ab"/>
</dbReference>
<evidence type="ECO:0000256" key="5">
    <source>
        <dbReference type="ARBA" id="ARBA00021516"/>
    </source>
</evidence>
<keyword evidence="15" id="KW-0067">ATP-binding</keyword>
<comment type="subcellular location">
    <subcellularLocation>
        <location evidence="2">Nucleus</location>
    </subcellularLocation>
</comment>
<keyword evidence="8" id="KW-0540">Nuclease</keyword>
<dbReference type="Pfam" id="PF13087">
    <property type="entry name" value="AAA_12"/>
    <property type="match status" value="1"/>
</dbReference>
<dbReference type="InterPro" id="IPR027417">
    <property type="entry name" value="P-loop_NTPase"/>
</dbReference>
<dbReference type="OrthoDB" id="6513042at2759"/>
<dbReference type="GO" id="GO:0004519">
    <property type="term" value="F:endonuclease activity"/>
    <property type="evidence" value="ECO:0007669"/>
    <property type="project" value="UniProtKB-KW"/>
</dbReference>
<evidence type="ECO:0000256" key="9">
    <source>
        <dbReference type="ARBA" id="ARBA00022723"/>
    </source>
</evidence>
<dbReference type="GO" id="GO:0005524">
    <property type="term" value="F:ATP binding"/>
    <property type="evidence" value="ECO:0007669"/>
    <property type="project" value="UniProtKB-KW"/>
</dbReference>
<reference evidence="26 27" key="1">
    <citation type="journal article" date="2016" name="Mol. Biol. Evol.">
        <title>Comparative Genomics of Early-Diverging Mushroom-Forming Fungi Provides Insights into the Origins of Lignocellulose Decay Capabilities.</title>
        <authorList>
            <person name="Nagy L.G."/>
            <person name="Riley R."/>
            <person name="Tritt A."/>
            <person name="Adam C."/>
            <person name="Daum C."/>
            <person name="Floudas D."/>
            <person name="Sun H."/>
            <person name="Yadav J.S."/>
            <person name="Pangilinan J."/>
            <person name="Larsson K.H."/>
            <person name="Matsuura K."/>
            <person name="Barry K."/>
            <person name="Labutti K."/>
            <person name="Kuo R."/>
            <person name="Ohm R.A."/>
            <person name="Bhattacharya S.S."/>
            <person name="Shirouzu T."/>
            <person name="Yoshinaga Y."/>
            <person name="Martin F.M."/>
            <person name="Grigoriev I.V."/>
            <person name="Hibbett D.S."/>
        </authorList>
    </citation>
    <scope>NUCLEOTIDE SEQUENCE [LARGE SCALE GENOMIC DNA]</scope>
    <source>
        <strain evidence="26 27">HHB12029</strain>
    </source>
</reference>
<dbReference type="FunCoup" id="A0A165BB44">
    <property type="interactions" value="455"/>
</dbReference>
<dbReference type="GO" id="GO:0005634">
    <property type="term" value="C:nucleus"/>
    <property type="evidence" value="ECO:0007669"/>
    <property type="project" value="UniProtKB-SubCell"/>
</dbReference>
<gene>
    <name evidence="26" type="ORF">EXIGLDRAFT_714524</name>
</gene>
<keyword evidence="9" id="KW-0479">Metal-binding</keyword>
<dbReference type="GO" id="GO:0003677">
    <property type="term" value="F:DNA binding"/>
    <property type="evidence" value="ECO:0007669"/>
    <property type="project" value="UniProtKB-KW"/>
</dbReference>
<keyword evidence="19" id="KW-0234">DNA repair</keyword>
<dbReference type="InterPro" id="IPR011604">
    <property type="entry name" value="PDDEXK-like_dom_sf"/>
</dbReference>
<dbReference type="InterPro" id="IPR041679">
    <property type="entry name" value="DNA2/NAM7-like_C"/>
</dbReference>
<evidence type="ECO:0000256" key="10">
    <source>
        <dbReference type="ARBA" id="ARBA00022741"/>
    </source>
</evidence>
<evidence type="ECO:0000256" key="4">
    <source>
        <dbReference type="ARBA" id="ARBA00012551"/>
    </source>
</evidence>
<evidence type="ECO:0000256" key="20">
    <source>
        <dbReference type="ARBA" id="ARBA00023242"/>
    </source>
</evidence>
<evidence type="ECO:0000256" key="1">
    <source>
        <dbReference type="ARBA" id="ARBA00001966"/>
    </source>
</evidence>
<feature type="domain" description="DNA2/NAM7 helicase-like C-terminal" evidence="25">
    <location>
        <begin position="802"/>
        <end position="1004"/>
    </location>
</feature>
<keyword evidence="17" id="KW-0411">Iron-sulfur</keyword>
<dbReference type="GO" id="GO:0006260">
    <property type="term" value="P:DNA replication"/>
    <property type="evidence" value="ECO:0007669"/>
    <property type="project" value="UniProtKB-KW"/>
</dbReference>